<reference evidence="2 3" key="1">
    <citation type="journal article" date="2006" name="Nature">
        <title>Insights from the genome of the biotrophic fungal plant pathogen Ustilago maydis.</title>
        <authorList>
            <person name="Kamper J."/>
            <person name="Kahmann R."/>
            <person name="Bolker M."/>
            <person name="Ma L.J."/>
            <person name="Brefort T."/>
            <person name="Saville B.J."/>
            <person name="Banuett F."/>
            <person name="Kronstad J.W."/>
            <person name="Gold S.E."/>
            <person name="Muller O."/>
            <person name="Perlin M.H."/>
            <person name="Wosten H.A."/>
            <person name="de Vries R."/>
            <person name="Ruiz-Herrera J."/>
            <person name="Reynaga-Pena C.G."/>
            <person name="Snetselaar K."/>
            <person name="McCann M."/>
            <person name="Perez-Martin J."/>
            <person name="Feldbrugge M."/>
            <person name="Basse C.W."/>
            <person name="Steinberg G."/>
            <person name="Ibeas J.I."/>
            <person name="Holloman W."/>
            <person name="Guzman P."/>
            <person name="Farman M."/>
            <person name="Stajich J.E."/>
            <person name="Sentandreu R."/>
            <person name="Gonzalez-Prieto J.M."/>
            <person name="Kennell J.C."/>
            <person name="Molina L."/>
            <person name="Schirawski J."/>
            <person name="Mendoza-Mendoza A."/>
            <person name="Greilinger D."/>
            <person name="Munch K."/>
            <person name="Rossel N."/>
            <person name="Scherer M."/>
            <person name="Vranes M."/>
            <person name="Ladendorf O."/>
            <person name="Vincon V."/>
            <person name="Fuchs U."/>
            <person name="Sandrock B."/>
            <person name="Meng S."/>
            <person name="Ho E.C."/>
            <person name="Cahill M.J."/>
            <person name="Boyce K.J."/>
            <person name="Klose J."/>
            <person name="Klosterman S.J."/>
            <person name="Deelstra H.J."/>
            <person name="Ortiz-Castellanos L."/>
            <person name="Li W."/>
            <person name="Sanchez-Alonso P."/>
            <person name="Schreier P.H."/>
            <person name="Hauser-Hahn I."/>
            <person name="Vaupel M."/>
            <person name="Koopmann E."/>
            <person name="Friedrich G."/>
            <person name="Voss H."/>
            <person name="Schluter T."/>
            <person name="Margolis J."/>
            <person name="Platt D."/>
            <person name="Swimmer C."/>
            <person name="Gnirke A."/>
            <person name="Chen F."/>
            <person name="Vysotskaia V."/>
            <person name="Mannhaupt G."/>
            <person name="Guldener U."/>
            <person name="Munsterkotter M."/>
            <person name="Haase D."/>
            <person name="Oesterheld M."/>
            <person name="Mewes H.W."/>
            <person name="Mauceli E.W."/>
            <person name="DeCaprio D."/>
            <person name="Wade C.M."/>
            <person name="Butler J."/>
            <person name="Young S."/>
            <person name="Jaffe D.B."/>
            <person name="Calvo S."/>
            <person name="Nusbaum C."/>
            <person name="Galagan J."/>
            <person name="Birren B.W."/>
        </authorList>
    </citation>
    <scope>NUCLEOTIDE SEQUENCE [LARGE SCALE GENOMIC DNA]</scope>
    <source>
        <strain evidence="3">DSM 14603 / FGSC 9021 / UM521</strain>
    </source>
</reference>
<name>A0A0D1DQP4_MYCMD</name>
<feature type="compositionally biased region" description="Polar residues" evidence="1">
    <location>
        <begin position="577"/>
        <end position="589"/>
    </location>
</feature>
<evidence type="ECO:0008006" key="4">
    <source>
        <dbReference type="Google" id="ProtNLM"/>
    </source>
</evidence>
<keyword evidence="3" id="KW-1185">Reference proteome</keyword>
<proteinExistence type="predicted"/>
<sequence>MLPAGGVNLQTQQPTAQANDPSHVGFEKLPAELLYHIFRLAASTDYKTAHACAYVSKLICRWTAPDRWRTIICTSGYQLEALWEALETSVAVPSPHGPDRGKRPISWPGPQPGAFVENLFIDTSGAEWRIEDLVHSQEDMESCLSYACPRLSAQDRLTYSEQHKPHPVDDLLRHFQHVNYLALGFFEARYLRLDAISPAKLLCVTENESFLINFIDQMGPHLSEDPNDPLYVDDALWRADGSQIWKPSLETFRRRLDAVHFIGIERNNELSGVTMPAKNLEALRAGSFGESSLVRRIADHQEGGLPPRLSQTDQEEALASKWYIWPREDRKGERRYIRGSYPLSSPWADLQPENRQTSQPSNDVGPHPFDNEYGRINPTSWSHFQQGVTKIRYDTRKFALRPAEITASRLKPFFEELTTTRSDFAGLSDISGVPKMSAPSFTHSGPRHAAPHRGAGHYSKPDPGAYHDRTIATPKQAALNTFGCSKFQSLHLCWDPVPSTVDAANGVKAGKGEGSDAGSLSLASGAVEETDWPVERQDIWTNTSSQNNEAQAPPPHTTPSRAKGSLYGQNGRAAATQRPTQPSSAVATAQRQSWIIPSSLESRQSKNFRVDLIDSIRTTYGWTRQDLLLSEPPSDSQASNLVRRLGGDVNRFNRFDRVVSEIAHQQSSVHDRDASSSTSSGPYATARSGIDEEKLTIRVVPPAERLKLGGMYVPYTKEQRIKWFLANLDTDDA</sequence>
<dbReference type="InParanoid" id="A0A0D1DQP4"/>
<evidence type="ECO:0000313" key="2">
    <source>
        <dbReference type="EMBL" id="KIS66734.1"/>
    </source>
</evidence>
<feature type="region of interest" description="Disordered" evidence="1">
    <location>
        <begin position="663"/>
        <end position="687"/>
    </location>
</feature>
<dbReference type="GeneID" id="23564865"/>
<dbReference type="OrthoDB" id="3351822at2759"/>
<dbReference type="RefSeq" id="XP_011391661.1">
    <property type="nucleotide sequence ID" value="XM_011393359.1"/>
</dbReference>
<feature type="compositionally biased region" description="Low complexity" evidence="1">
    <location>
        <begin position="516"/>
        <end position="526"/>
    </location>
</feature>
<evidence type="ECO:0000313" key="3">
    <source>
        <dbReference type="Proteomes" id="UP000000561"/>
    </source>
</evidence>
<evidence type="ECO:0000256" key="1">
    <source>
        <dbReference type="SAM" id="MobiDB-lite"/>
    </source>
</evidence>
<gene>
    <name evidence="2" type="ORF">UMAG_04798</name>
</gene>
<dbReference type="Proteomes" id="UP000000561">
    <property type="component" value="Chromosome 17"/>
</dbReference>
<feature type="compositionally biased region" description="Polar residues" evidence="1">
    <location>
        <begin position="8"/>
        <end position="20"/>
    </location>
</feature>
<protein>
    <recommendedName>
        <fullName evidence="4">F-box domain-containing protein</fullName>
    </recommendedName>
</protein>
<organism evidence="2 3">
    <name type="scientific">Mycosarcoma maydis</name>
    <name type="common">Corn smut fungus</name>
    <name type="synonym">Ustilago maydis</name>
    <dbReference type="NCBI Taxonomy" id="5270"/>
    <lineage>
        <taxon>Eukaryota</taxon>
        <taxon>Fungi</taxon>
        <taxon>Dikarya</taxon>
        <taxon>Basidiomycota</taxon>
        <taxon>Ustilaginomycotina</taxon>
        <taxon>Ustilaginomycetes</taxon>
        <taxon>Ustilaginales</taxon>
        <taxon>Ustilaginaceae</taxon>
        <taxon>Mycosarcoma</taxon>
    </lineage>
</organism>
<feature type="region of interest" description="Disordered" evidence="1">
    <location>
        <begin position="544"/>
        <end position="589"/>
    </location>
</feature>
<feature type="region of interest" description="Disordered" evidence="1">
    <location>
        <begin position="1"/>
        <end position="22"/>
    </location>
</feature>
<dbReference type="eggNOG" id="ENOG502RBRM">
    <property type="taxonomic scope" value="Eukaryota"/>
</dbReference>
<dbReference type="EMBL" id="CM003156">
    <property type="protein sequence ID" value="KIS66734.1"/>
    <property type="molecule type" value="Genomic_DNA"/>
</dbReference>
<feature type="compositionally biased region" description="Polar residues" evidence="1">
    <location>
        <begin position="353"/>
        <end position="362"/>
    </location>
</feature>
<feature type="region of interest" description="Disordered" evidence="1">
    <location>
        <begin position="347"/>
        <end position="369"/>
    </location>
</feature>
<feature type="region of interest" description="Disordered" evidence="1">
    <location>
        <begin position="508"/>
        <end position="532"/>
    </location>
</feature>
<dbReference type="KEGG" id="uma:UMAG_04798"/>
<dbReference type="VEuPathDB" id="FungiDB:UMAG_04798"/>
<dbReference type="AlphaFoldDB" id="A0A0D1DQP4"/>
<accession>A0A0D1DQP4</accession>